<evidence type="ECO:0000313" key="3">
    <source>
        <dbReference type="Proteomes" id="UP000216052"/>
    </source>
</evidence>
<keyword evidence="3" id="KW-1185">Reference proteome</keyword>
<name>A0ABZ3IYT4_SPOA4</name>
<evidence type="ECO:0000313" key="2">
    <source>
        <dbReference type="EMBL" id="XFO71269.1"/>
    </source>
</evidence>
<protein>
    <submittedName>
        <fullName evidence="2">Uncharacterized protein</fullName>
    </submittedName>
</protein>
<evidence type="ECO:0000256" key="1">
    <source>
        <dbReference type="SAM" id="Coils"/>
    </source>
</evidence>
<dbReference type="Proteomes" id="UP000216052">
    <property type="component" value="Chromosome"/>
</dbReference>
<reference evidence="2" key="1">
    <citation type="submission" date="2024-05" db="EMBL/GenBank/DDBJ databases">
        <title>Isolation and characterization of Sporomusa carbonis sp. nov., a carboxydotrophic hydrogenogen in the genus of Sporomusa isolated from a charcoal burning pile.</title>
        <authorList>
            <person name="Boeer T."/>
            <person name="Rosenbaum F."/>
            <person name="Eysell L."/>
            <person name="Mueller V."/>
            <person name="Daniel R."/>
            <person name="Poehlein A."/>
        </authorList>
    </citation>
    <scope>NUCLEOTIDE SEQUENCE [LARGE SCALE GENOMIC DNA]</scope>
    <source>
        <strain evidence="2">DSM 3132</strain>
    </source>
</reference>
<organism evidence="2 3">
    <name type="scientific">Sporomusa acidovorans (strain ATCC 49682 / DSM 3132 / Mol)</name>
    <dbReference type="NCBI Taxonomy" id="1123286"/>
    <lineage>
        <taxon>Bacteria</taxon>
        <taxon>Bacillati</taxon>
        <taxon>Bacillota</taxon>
        <taxon>Negativicutes</taxon>
        <taxon>Selenomonadales</taxon>
        <taxon>Sporomusaceae</taxon>
        <taxon>Sporomusa</taxon>
    </lineage>
</organism>
<feature type="coiled-coil region" evidence="1">
    <location>
        <begin position="36"/>
        <end position="70"/>
    </location>
</feature>
<dbReference type="EMBL" id="CP155571">
    <property type="protein sequence ID" value="XFO71269.1"/>
    <property type="molecule type" value="Genomic_DNA"/>
</dbReference>
<accession>A0ABZ3IYT4</accession>
<proteinExistence type="predicted"/>
<sequence>MFNSILNQALEQYVSDRVDNILSIAGVADAKYKKLVREADSVLSQLMEIARELEAQHSELLRLVMEYEAATNIESGLAAEIVYREGIRDSCRIRQEVANFMQKQI</sequence>
<gene>
    <name evidence="2" type="ORF">SPACI_012840</name>
</gene>
<keyword evidence="1" id="KW-0175">Coiled coil</keyword>
<dbReference type="RefSeq" id="WP_093794840.1">
    <property type="nucleotide sequence ID" value="NZ_CP155571.1"/>
</dbReference>